<dbReference type="Gene3D" id="3.40.50.300">
    <property type="entry name" value="P-loop containing nucleotide triphosphate hydrolases"/>
    <property type="match status" value="1"/>
</dbReference>
<dbReference type="PANTHER" id="PTHR19229">
    <property type="entry name" value="ATP-BINDING CASSETTE TRANSPORTER SUBFAMILY A ABCA"/>
    <property type="match status" value="1"/>
</dbReference>
<name>A0A395MLN9_9HYPO</name>
<dbReference type="STRING" id="2594813.A0A395MLN9"/>
<keyword evidence="3" id="KW-0067">ATP-binding</keyword>
<keyword evidence="2" id="KW-0677">Repeat</keyword>
<evidence type="ECO:0000313" key="4">
    <source>
        <dbReference type="Proteomes" id="UP000265631"/>
    </source>
</evidence>
<keyword evidence="3" id="KW-0547">Nucleotide-binding</keyword>
<dbReference type="EMBL" id="PXXK01000193">
    <property type="protein sequence ID" value="RFN48858.1"/>
    <property type="molecule type" value="Genomic_DNA"/>
</dbReference>
<keyword evidence="4" id="KW-1185">Reference proteome</keyword>
<dbReference type="GO" id="GO:0005319">
    <property type="term" value="F:lipid transporter activity"/>
    <property type="evidence" value="ECO:0007669"/>
    <property type="project" value="TreeGrafter"/>
</dbReference>
<dbReference type="PANTHER" id="PTHR19229:SF36">
    <property type="entry name" value="ATP-BINDING CASSETTE SUB-FAMILY A MEMBER 2"/>
    <property type="match status" value="1"/>
</dbReference>
<dbReference type="InterPro" id="IPR026082">
    <property type="entry name" value="ABCA"/>
</dbReference>
<gene>
    <name evidence="3" type="ORF">FIE12Z_6913</name>
</gene>
<evidence type="ECO:0000313" key="3">
    <source>
        <dbReference type="EMBL" id="RFN48858.1"/>
    </source>
</evidence>
<accession>A0A395MLN9</accession>
<organism evidence="3 4">
    <name type="scientific">Fusarium flagelliforme</name>
    <dbReference type="NCBI Taxonomy" id="2675880"/>
    <lineage>
        <taxon>Eukaryota</taxon>
        <taxon>Fungi</taxon>
        <taxon>Dikarya</taxon>
        <taxon>Ascomycota</taxon>
        <taxon>Pezizomycotina</taxon>
        <taxon>Sordariomycetes</taxon>
        <taxon>Hypocreomycetidae</taxon>
        <taxon>Hypocreales</taxon>
        <taxon>Nectriaceae</taxon>
        <taxon>Fusarium</taxon>
        <taxon>Fusarium incarnatum-equiseti species complex</taxon>
    </lineage>
</organism>
<dbReference type="SUPFAM" id="SSF52540">
    <property type="entry name" value="P-loop containing nucleoside triphosphate hydrolases"/>
    <property type="match status" value="1"/>
</dbReference>
<keyword evidence="1" id="KW-0813">Transport</keyword>
<sequence length="90" mass="9911">MSKVGLTPYASRLTHVLSGGNKRKWSLAIALLGKQCFDFGPFELVIDKYAGNPRFLILDEPSSAMDAFAKREIRKMLFSITSGAVRLTGC</sequence>
<dbReference type="Proteomes" id="UP000265631">
    <property type="component" value="Unassembled WGS sequence"/>
</dbReference>
<dbReference type="InterPro" id="IPR027417">
    <property type="entry name" value="P-loop_NTPase"/>
</dbReference>
<proteinExistence type="predicted"/>
<dbReference type="GO" id="GO:0005524">
    <property type="term" value="F:ATP binding"/>
    <property type="evidence" value="ECO:0007669"/>
    <property type="project" value="UniProtKB-KW"/>
</dbReference>
<comment type="caution">
    <text evidence="3">The sequence shown here is derived from an EMBL/GenBank/DDBJ whole genome shotgun (WGS) entry which is preliminary data.</text>
</comment>
<reference evidence="3 4" key="1">
    <citation type="journal article" date="2018" name="PLoS Pathog.">
        <title>Evolution of structural diversity of trichothecenes, a family of toxins produced by plant pathogenic and entomopathogenic fungi.</title>
        <authorList>
            <person name="Proctor R.H."/>
            <person name="McCormick S.P."/>
            <person name="Kim H.S."/>
            <person name="Cardoza R.E."/>
            <person name="Stanley A.M."/>
            <person name="Lindo L."/>
            <person name="Kelly A."/>
            <person name="Brown D.W."/>
            <person name="Lee T."/>
            <person name="Vaughan M.M."/>
            <person name="Alexander N.J."/>
            <person name="Busman M."/>
            <person name="Gutierrez S."/>
        </authorList>
    </citation>
    <scope>NUCLEOTIDE SEQUENCE [LARGE SCALE GENOMIC DNA]</scope>
    <source>
        <strain evidence="3 4">NRRL 13405</strain>
    </source>
</reference>
<dbReference type="GO" id="GO:0140359">
    <property type="term" value="F:ABC-type transporter activity"/>
    <property type="evidence" value="ECO:0007669"/>
    <property type="project" value="InterPro"/>
</dbReference>
<dbReference type="AlphaFoldDB" id="A0A395MLN9"/>
<evidence type="ECO:0000256" key="1">
    <source>
        <dbReference type="ARBA" id="ARBA00022448"/>
    </source>
</evidence>
<protein>
    <submittedName>
        <fullName evidence="3">ATP-binding cassette sub-family a member 9</fullName>
    </submittedName>
</protein>
<evidence type="ECO:0000256" key="2">
    <source>
        <dbReference type="ARBA" id="ARBA00022737"/>
    </source>
</evidence>
<dbReference type="GO" id="GO:0016020">
    <property type="term" value="C:membrane"/>
    <property type="evidence" value="ECO:0007669"/>
    <property type="project" value="InterPro"/>
</dbReference>